<evidence type="ECO:0000313" key="2">
    <source>
        <dbReference type="Proteomes" id="UP000007431"/>
    </source>
</evidence>
<sequence length="404" mass="46232">MAGSRTDVATQTDLQAPHLRRWQKKRPFTSAHLILGWAITPEIYRRFCTGDLRCPTYLHGKPGDLDEEYHEEALQEVVCDLLGEKYELPCAGYKLVYLDPTLRNREIEFALVLTRSGRSTAQLARPAVVDAIKKELVASASYVVVIPRRFSGRYILGWLATDELCRGVCSRGCTTPFHKENGELWENESMEAHIRFLRQDVGAFVVDKFDLDCVGKRVVYVDRARTRVSWAIVVSDSGGESPGERRVPSPKLVDKIKRFLNTEEEPPRLEHLRIWQRRRRFDGRYILGWLATDELCRGVCLRGCPTSFHDANGKLTENESMEDHVDYLEQALGLRVARVFRLACVGSRVVYTSRGRSRLSWAVVISDSEGLNSHERRVPSPEIVDRIKGWLGTEEEPRWFKALD</sequence>
<protein>
    <submittedName>
        <fullName evidence="1">Uncharacterized protein</fullName>
    </submittedName>
</protein>
<evidence type="ECO:0000313" key="1">
    <source>
        <dbReference type="EMBL" id="EFI91134.1"/>
    </source>
</evidence>
<reference evidence="1 2" key="1">
    <citation type="journal article" date="2010" name="Nat. Biotechnol.">
        <title>Genome sequence of the model mushroom Schizophyllum commune.</title>
        <authorList>
            <person name="Ohm R.A."/>
            <person name="de Jong J.F."/>
            <person name="Lugones L.G."/>
            <person name="Aerts A."/>
            <person name="Kothe E."/>
            <person name="Stajich J.E."/>
            <person name="de Vries R.P."/>
            <person name="Record E."/>
            <person name="Levasseur A."/>
            <person name="Baker S.E."/>
            <person name="Bartholomew K.A."/>
            <person name="Coutinho P.M."/>
            <person name="Erdmann S."/>
            <person name="Fowler T.J."/>
            <person name="Gathman A.C."/>
            <person name="Lombard V."/>
            <person name="Henrissat B."/>
            <person name="Knabe N."/>
            <person name="Kuees U."/>
            <person name="Lilly W.W."/>
            <person name="Lindquist E."/>
            <person name="Lucas S."/>
            <person name="Magnuson J.K."/>
            <person name="Piumi F."/>
            <person name="Raudaskoski M."/>
            <person name="Salamov A."/>
            <person name="Schmutz J."/>
            <person name="Schwarze F.W.M.R."/>
            <person name="vanKuyk P.A."/>
            <person name="Horton J.S."/>
            <person name="Grigoriev I.V."/>
            <person name="Woesten H.A.B."/>
        </authorList>
    </citation>
    <scope>NUCLEOTIDE SEQUENCE [LARGE SCALE GENOMIC DNA]</scope>
    <source>
        <strain evidence="2">H4-8 / FGSC 9210</strain>
    </source>
</reference>
<dbReference type="Proteomes" id="UP000007431">
    <property type="component" value="Unassembled WGS sequence"/>
</dbReference>
<proteinExistence type="predicted"/>
<organism evidence="2">
    <name type="scientific">Schizophyllum commune (strain H4-8 / FGSC 9210)</name>
    <name type="common">Split gill fungus</name>
    <dbReference type="NCBI Taxonomy" id="578458"/>
    <lineage>
        <taxon>Eukaryota</taxon>
        <taxon>Fungi</taxon>
        <taxon>Dikarya</taxon>
        <taxon>Basidiomycota</taxon>
        <taxon>Agaricomycotina</taxon>
        <taxon>Agaricomycetes</taxon>
        <taxon>Agaricomycetidae</taxon>
        <taxon>Agaricales</taxon>
        <taxon>Schizophyllaceae</taxon>
        <taxon>Schizophyllum</taxon>
    </lineage>
</organism>
<gene>
    <name evidence="1" type="ORF">SCHCODRAFT_238868</name>
</gene>
<dbReference type="HOGENOM" id="CLU_681777_0_0_1"/>
<dbReference type="AlphaFoldDB" id="D8QM35"/>
<keyword evidence="2" id="KW-1185">Reference proteome</keyword>
<dbReference type="InParanoid" id="D8QM35"/>
<dbReference type="OrthoDB" id="3217565at2759"/>
<dbReference type="RefSeq" id="XP_003026037.1">
    <property type="nucleotide sequence ID" value="XM_003025991.1"/>
</dbReference>
<dbReference type="GeneID" id="9588634"/>
<accession>D8QM35</accession>
<dbReference type="VEuPathDB" id="FungiDB:SCHCODRAFT_01164930"/>
<name>D8QM35_SCHCM</name>
<dbReference type="EMBL" id="GL377319">
    <property type="protein sequence ID" value="EFI91134.1"/>
    <property type="molecule type" value="Genomic_DNA"/>
</dbReference>
<dbReference type="KEGG" id="scm:SCHCO_01164930"/>